<accession>A0ABQ3UC72</accession>
<sequence>MAEILTTVLAKLARIALEALVAHVTKKVLTAAFAPGAPATA</sequence>
<dbReference type="RefSeq" id="WP_258407280.1">
    <property type="nucleotide sequence ID" value="NZ_BBON01000021.1"/>
</dbReference>
<evidence type="ECO:0000313" key="1">
    <source>
        <dbReference type="EMBL" id="GHJ33221.1"/>
    </source>
</evidence>
<gene>
    <name evidence="1" type="ORF">TPA0910_76540</name>
</gene>
<dbReference type="Proteomes" id="UP001054854">
    <property type="component" value="Unassembled WGS sequence"/>
</dbReference>
<evidence type="ECO:0000313" key="2">
    <source>
        <dbReference type="Proteomes" id="UP001054854"/>
    </source>
</evidence>
<protein>
    <submittedName>
        <fullName evidence="1">Uncharacterized protein</fullName>
    </submittedName>
</protein>
<reference evidence="1" key="1">
    <citation type="submission" date="2024-05" db="EMBL/GenBank/DDBJ databases">
        <title>Whole genome shotgun sequence of Streptomyces hygroscopicus NBRC 113678.</title>
        <authorList>
            <person name="Komaki H."/>
            <person name="Tamura T."/>
        </authorList>
    </citation>
    <scope>NUCLEOTIDE SEQUENCE</scope>
    <source>
        <strain evidence="1">N11-34</strain>
    </source>
</reference>
<dbReference type="EMBL" id="BNEK01000005">
    <property type="protein sequence ID" value="GHJ33221.1"/>
    <property type="molecule type" value="Genomic_DNA"/>
</dbReference>
<keyword evidence="2" id="KW-1185">Reference proteome</keyword>
<name>A0ABQ3UC72_STRHY</name>
<organism evidence="1 2">
    <name type="scientific">Streptomyces hygroscopicus</name>
    <dbReference type="NCBI Taxonomy" id="1912"/>
    <lineage>
        <taxon>Bacteria</taxon>
        <taxon>Bacillati</taxon>
        <taxon>Actinomycetota</taxon>
        <taxon>Actinomycetes</taxon>
        <taxon>Kitasatosporales</taxon>
        <taxon>Streptomycetaceae</taxon>
        <taxon>Streptomyces</taxon>
        <taxon>Streptomyces violaceusniger group</taxon>
    </lineage>
</organism>
<proteinExistence type="predicted"/>
<comment type="caution">
    <text evidence="1">The sequence shown here is derived from an EMBL/GenBank/DDBJ whole genome shotgun (WGS) entry which is preliminary data.</text>
</comment>